<keyword evidence="2" id="KW-0479">Metal-binding</keyword>
<dbReference type="PANTHER" id="PTHR43270">
    <property type="entry name" value="BETA-ALA-HIS DIPEPTIDASE"/>
    <property type="match status" value="1"/>
</dbReference>
<reference evidence="5 6" key="1">
    <citation type="submission" date="2024-06" db="EMBL/GenBank/DDBJ databases">
        <title>The Natural Products Discovery Center: Release of the First 8490 Sequenced Strains for Exploring Actinobacteria Biosynthetic Diversity.</title>
        <authorList>
            <person name="Kalkreuter E."/>
            <person name="Kautsar S.A."/>
            <person name="Yang D."/>
            <person name="Bader C.D."/>
            <person name="Teijaro C.N."/>
            <person name="Fluegel L."/>
            <person name="Davis C.M."/>
            <person name="Simpson J.R."/>
            <person name="Lauterbach L."/>
            <person name="Steele A.D."/>
            <person name="Gui C."/>
            <person name="Meng S."/>
            <person name="Li G."/>
            <person name="Viehrig K."/>
            <person name="Ye F."/>
            <person name="Su P."/>
            <person name="Kiefer A.F."/>
            <person name="Nichols A."/>
            <person name="Cepeda A.J."/>
            <person name="Yan W."/>
            <person name="Fan B."/>
            <person name="Jiang Y."/>
            <person name="Adhikari A."/>
            <person name="Zheng C.-J."/>
            <person name="Schuster L."/>
            <person name="Cowan T.M."/>
            <person name="Smanski M.J."/>
            <person name="Chevrette M.G."/>
            <person name="De Carvalho L.P.S."/>
            <person name="Shen B."/>
        </authorList>
    </citation>
    <scope>NUCLEOTIDE SEQUENCE [LARGE SCALE GENOMIC DNA]</scope>
    <source>
        <strain evidence="5 6">NPDC050403</strain>
    </source>
</reference>
<dbReference type="EMBL" id="JBFAKC010000028">
    <property type="protein sequence ID" value="MEV0712839.1"/>
    <property type="molecule type" value="Genomic_DNA"/>
</dbReference>
<proteinExistence type="predicted"/>
<dbReference type="SUPFAM" id="SSF53187">
    <property type="entry name" value="Zn-dependent exopeptidases"/>
    <property type="match status" value="1"/>
</dbReference>
<evidence type="ECO:0000259" key="4">
    <source>
        <dbReference type="Pfam" id="PF07687"/>
    </source>
</evidence>
<dbReference type="Gene3D" id="3.30.70.360">
    <property type="match status" value="1"/>
</dbReference>
<gene>
    <name evidence="5" type="ORF">AB0I48_35320</name>
</gene>
<protein>
    <submittedName>
        <fullName evidence="5">Dipeptidase</fullName>
    </submittedName>
</protein>
<dbReference type="PANTHER" id="PTHR43270:SF12">
    <property type="entry name" value="SUCCINYL-DIAMINOPIMELATE DESUCCINYLASE"/>
    <property type="match status" value="1"/>
</dbReference>
<evidence type="ECO:0000256" key="3">
    <source>
        <dbReference type="ARBA" id="ARBA00022801"/>
    </source>
</evidence>
<evidence type="ECO:0000256" key="1">
    <source>
        <dbReference type="ARBA" id="ARBA00022670"/>
    </source>
</evidence>
<dbReference type="InterPro" id="IPR002933">
    <property type="entry name" value="Peptidase_M20"/>
</dbReference>
<feature type="domain" description="Peptidase M20 dimerisation" evidence="4">
    <location>
        <begin position="206"/>
        <end position="352"/>
    </location>
</feature>
<dbReference type="Proteomes" id="UP001551695">
    <property type="component" value="Unassembled WGS sequence"/>
</dbReference>
<comment type="caution">
    <text evidence="5">The sequence shown here is derived from an EMBL/GenBank/DDBJ whole genome shotgun (WGS) entry which is preliminary data.</text>
</comment>
<keyword evidence="1" id="KW-0645">Protease</keyword>
<evidence type="ECO:0000313" key="5">
    <source>
        <dbReference type="EMBL" id="MEV0712839.1"/>
    </source>
</evidence>
<keyword evidence="3" id="KW-0378">Hydrolase</keyword>
<name>A0ABV3G568_9NOCA</name>
<organism evidence="5 6">
    <name type="scientific">Nocardia aurea</name>
    <dbReference type="NCBI Taxonomy" id="2144174"/>
    <lineage>
        <taxon>Bacteria</taxon>
        <taxon>Bacillati</taxon>
        <taxon>Actinomycetota</taxon>
        <taxon>Actinomycetes</taxon>
        <taxon>Mycobacteriales</taxon>
        <taxon>Nocardiaceae</taxon>
        <taxon>Nocardia</taxon>
    </lineage>
</organism>
<dbReference type="InterPro" id="IPR051458">
    <property type="entry name" value="Cyt/Met_Dipeptidase"/>
</dbReference>
<keyword evidence="6" id="KW-1185">Reference proteome</keyword>
<dbReference type="Gene3D" id="3.40.630.10">
    <property type="entry name" value="Zn peptidases"/>
    <property type="match status" value="1"/>
</dbReference>
<dbReference type="Pfam" id="PF01546">
    <property type="entry name" value="Peptidase_M20"/>
    <property type="match status" value="1"/>
</dbReference>
<evidence type="ECO:0000256" key="2">
    <source>
        <dbReference type="ARBA" id="ARBA00022723"/>
    </source>
</evidence>
<evidence type="ECO:0000313" key="6">
    <source>
        <dbReference type="Proteomes" id="UP001551695"/>
    </source>
</evidence>
<dbReference type="InterPro" id="IPR011650">
    <property type="entry name" value="Peptidase_M20_dimer"/>
</dbReference>
<dbReference type="RefSeq" id="WP_357790182.1">
    <property type="nucleotide sequence ID" value="NZ_JBFAKC010000028.1"/>
</dbReference>
<dbReference type="Pfam" id="PF07687">
    <property type="entry name" value="M20_dimer"/>
    <property type="match status" value="1"/>
</dbReference>
<sequence>MTSDDPHTAELRGRISALMGRAKEDLTQLVSFKSVADPRQFPAEECERTAHWVADAFAGVGLTDVGLHETKDGSKAVVARRTAPPGAPTVLLYCHYDVQPPLDNGAWRTPVWTLTERDGRWYGRGAADCKGNIVMHLTALRALREVCGDDFPVGVTLVAEGSEEQGTGGLEAFVPEHADLLRADALLICDSGNVAVGIPTFTETLRGNVTVVVTVETLAGPVHSGMYGGAAPDALAALIHLLATLRDARGNTTIAGLPADQEWPGVQYAEENFRADAGVLGGVGLTGDGTIADMLWARPALTVLGIDAPKVLGSSAAIQPSARARLNLRIPPGIDPETALEALTAHLIANTPWHAKLTVTPEATGAPFRSGSGGPARTAMEAALAASYGKPATTQGQGGSIPLCTVFANTYPDAEIMLLGVEEPRCRIHAPNESVDPTEIEHIALAEVLFLTRYGAEGSWDRPVGP</sequence>
<accession>A0ABV3G568</accession>
<dbReference type="NCBIfam" id="NF005914">
    <property type="entry name" value="PRK07907.1"/>
    <property type="match status" value="1"/>
</dbReference>